<dbReference type="InterPro" id="IPR051824">
    <property type="entry name" value="LRR_Rcpt-Like_S/T_Kinase"/>
</dbReference>
<keyword evidence="16" id="KW-1185">Reference proteome</keyword>
<reference evidence="17" key="1">
    <citation type="submission" date="2025-08" db="UniProtKB">
        <authorList>
            <consortium name="RefSeq"/>
        </authorList>
    </citation>
    <scope>IDENTIFICATION</scope>
    <source>
        <tissue evidence="17">Seedling</tissue>
    </source>
</reference>
<dbReference type="InterPro" id="IPR021720">
    <property type="entry name" value="Malectin_dom"/>
</dbReference>
<keyword evidence="3" id="KW-0418">Kinase</keyword>
<evidence type="ECO:0000313" key="16">
    <source>
        <dbReference type="Proteomes" id="UP001652623"/>
    </source>
</evidence>
<evidence type="ECO:0000256" key="3">
    <source>
        <dbReference type="ARBA" id="ARBA00022527"/>
    </source>
</evidence>
<feature type="domain" description="Malectin" evidence="15">
    <location>
        <begin position="237"/>
        <end position="413"/>
    </location>
</feature>
<gene>
    <name evidence="17" type="primary">LOC132804120</name>
</gene>
<keyword evidence="10" id="KW-0325">Glycoprotein</keyword>
<evidence type="ECO:0000256" key="9">
    <source>
        <dbReference type="ARBA" id="ARBA00023170"/>
    </source>
</evidence>
<protein>
    <recommendedName>
        <fullName evidence="2">non-specific serine/threonine protein kinase</fullName>
        <ecNumber evidence="2">2.7.11.1</ecNumber>
    </recommendedName>
</protein>
<feature type="transmembrane region" description="Helical" evidence="14">
    <location>
        <begin position="429"/>
        <end position="453"/>
    </location>
</feature>
<evidence type="ECO:0000256" key="1">
    <source>
        <dbReference type="ARBA" id="ARBA00004479"/>
    </source>
</evidence>
<accession>A0ABM4ABH3</accession>
<comment type="catalytic activity">
    <reaction evidence="12">
        <text>L-seryl-[protein] + ATP = O-phospho-L-seryl-[protein] + ADP + H(+)</text>
        <dbReference type="Rhea" id="RHEA:17989"/>
        <dbReference type="Rhea" id="RHEA-COMP:9863"/>
        <dbReference type="Rhea" id="RHEA-COMP:11604"/>
        <dbReference type="ChEBI" id="CHEBI:15378"/>
        <dbReference type="ChEBI" id="CHEBI:29999"/>
        <dbReference type="ChEBI" id="CHEBI:30616"/>
        <dbReference type="ChEBI" id="CHEBI:83421"/>
        <dbReference type="ChEBI" id="CHEBI:456216"/>
        <dbReference type="EC" id="2.7.11.1"/>
    </reaction>
</comment>
<dbReference type="Gene3D" id="3.30.200.20">
    <property type="entry name" value="Phosphorylase Kinase, domain 1"/>
    <property type="match status" value="1"/>
</dbReference>
<dbReference type="RefSeq" id="XP_060674060.1">
    <property type="nucleotide sequence ID" value="XM_060818077.1"/>
</dbReference>
<evidence type="ECO:0000256" key="6">
    <source>
        <dbReference type="ARBA" id="ARBA00022729"/>
    </source>
</evidence>
<dbReference type="EC" id="2.7.11.1" evidence="2"/>
<evidence type="ECO:0000256" key="13">
    <source>
        <dbReference type="SAM" id="MobiDB-lite"/>
    </source>
</evidence>
<keyword evidence="14" id="KW-0472">Membrane</keyword>
<feature type="region of interest" description="Disordered" evidence="13">
    <location>
        <begin position="1"/>
        <end position="39"/>
    </location>
</feature>
<evidence type="ECO:0000256" key="4">
    <source>
        <dbReference type="ARBA" id="ARBA00022553"/>
    </source>
</evidence>
<keyword evidence="8" id="KW-0067">ATP-binding</keyword>
<comment type="subcellular location">
    <subcellularLocation>
        <location evidence="1">Membrane</location>
        <topology evidence="1">Single-pass type I membrane protein</topology>
    </subcellularLocation>
</comment>
<dbReference type="PANTHER" id="PTHR48006:SF48">
    <property type="entry name" value="PROTEIN KINASE DOMAIN-CONTAINING PROTEIN"/>
    <property type="match status" value="1"/>
</dbReference>
<evidence type="ECO:0000256" key="8">
    <source>
        <dbReference type="ARBA" id="ARBA00022840"/>
    </source>
</evidence>
<evidence type="ECO:0000256" key="12">
    <source>
        <dbReference type="ARBA" id="ARBA00048679"/>
    </source>
</evidence>
<keyword evidence="4" id="KW-0597">Phosphoprotein</keyword>
<evidence type="ECO:0000313" key="17">
    <source>
        <dbReference type="RefSeq" id="XP_060674060.1"/>
    </source>
</evidence>
<keyword evidence="6" id="KW-0732">Signal</keyword>
<dbReference type="Proteomes" id="UP001652623">
    <property type="component" value="Chromosome 1"/>
</dbReference>
<evidence type="ECO:0000256" key="10">
    <source>
        <dbReference type="ARBA" id="ARBA00023180"/>
    </source>
</evidence>
<dbReference type="PANTHER" id="PTHR48006">
    <property type="entry name" value="LEUCINE-RICH REPEAT-CONTAINING PROTEIN DDB_G0281931-RELATED"/>
    <property type="match status" value="1"/>
</dbReference>
<evidence type="ECO:0000256" key="2">
    <source>
        <dbReference type="ARBA" id="ARBA00012513"/>
    </source>
</evidence>
<keyword evidence="9" id="KW-0675">Receptor</keyword>
<organism evidence="16 17">
    <name type="scientific">Ziziphus jujuba</name>
    <name type="common">Chinese jujube</name>
    <name type="synonym">Ziziphus sativa</name>
    <dbReference type="NCBI Taxonomy" id="326968"/>
    <lineage>
        <taxon>Eukaryota</taxon>
        <taxon>Viridiplantae</taxon>
        <taxon>Streptophyta</taxon>
        <taxon>Embryophyta</taxon>
        <taxon>Tracheophyta</taxon>
        <taxon>Spermatophyta</taxon>
        <taxon>Magnoliopsida</taxon>
        <taxon>eudicotyledons</taxon>
        <taxon>Gunneridae</taxon>
        <taxon>Pentapetalae</taxon>
        <taxon>rosids</taxon>
        <taxon>fabids</taxon>
        <taxon>Rosales</taxon>
        <taxon>Rhamnaceae</taxon>
        <taxon>Paliureae</taxon>
        <taxon>Ziziphus</taxon>
    </lineage>
</organism>
<keyword evidence="5" id="KW-0808">Transferase</keyword>
<keyword evidence="7" id="KW-0547">Nucleotide-binding</keyword>
<evidence type="ECO:0000256" key="5">
    <source>
        <dbReference type="ARBA" id="ARBA00022679"/>
    </source>
</evidence>
<evidence type="ECO:0000256" key="14">
    <source>
        <dbReference type="SAM" id="Phobius"/>
    </source>
</evidence>
<keyword evidence="3" id="KW-0723">Serine/threonine-protein kinase</keyword>
<dbReference type="Gene3D" id="2.60.120.430">
    <property type="entry name" value="Galactose-binding lectin"/>
    <property type="match status" value="1"/>
</dbReference>
<keyword evidence="14" id="KW-1133">Transmembrane helix</keyword>
<name>A0ABM4ABH3_ZIZJJ</name>
<evidence type="ECO:0000256" key="7">
    <source>
        <dbReference type="ARBA" id="ARBA00022741"/>
    </source>
</evidence>
<dbReference type="GeneID" id="132804120"/>
<keyword evidence="14" id="KW-0812">Transmembrane</keyword>
<proteinExistence type="predicted"/>
<comment type="catalytic activity">
    <reaction evidence="11">
        <text>L-threonyl-[protein] + ATP = O-phospho-L-threonyl-[protein] + ADP + H(+)</text>
        <dbReference type="Rhea" id="RHEA:46608"/>
        <dbReference type="Rhea" id="RHEA-COMP:11060"/>
        <dbReference type="Rhea" id="RHEA-COMP:11605"/>
        <dbReference type="ChEBI" id="CHEBI:15378"/>
        <dbReference type="ChEBI" id="CHEBI:30013"/>
        <dbReference type="ChEBI" id="CHEBI:30616"/>
        <dbReference type="ChEBI" id="CHEBI:61977"/>
        <dbReference type="ChEBI" id="CHEBI:456216"/>
        <dbReference type="EC" id="2.7.11.1"/>
    </reaction>
</comment>
<evidence type="ECO:0000259" key="15">
    <source>
        <dbReference type="Pfam" id="PF11721"/>
    </source>
</evidence>
<evidence type="ECO:0000256" key="11">
    <source>
        <dbReference type="ARBA" id="ARBA00047899"/>
    </source>
</evidence>
<sequence length="578" mass="65226">MDTCAENGLTTTDDDRAASTEMARPNPASKSHKRRGPTRMEHIMMDEPPQYNEFGVAINRAAVHMNNLEGSLVRSTIPISIRQWRDTLEDLKNSIWEEIKKSSNKDENLKKQTLIDCAVKWRRFKSCMYLNYVKLYLGMPEVSKHRPQVYDFITQDVWDEFVSQRLTDDYQEISKKISERRQLNKDPHRVGALGYARLEVLMDGLRNQANKREIESSPPDDILTQALGTEETEEDSLFINCGGEEIDQYDSDNETSQAFISPKGNWAYSNSGGFLSTFLNSSEYIKREKCAIPVADAPLYAKARLSPASLKYSGFCLRKGRYNVTLHFAEIVFAEDEDYSSSMKRIFNVYIQGERVLTDFNIKDSAGGPKKIIAKNFTANVTDNDLLEIHLYWAGKGSSTDTTPFNGPLISAITTLEIKGKKLSPLQKALIALASIVFAALLLLALAWAMGWFGKEELHGQEKPVTLKQLKDVTGKFSKEMEIGKGSSGTVYRGRLCEMVDKNLLGYDEKEAMTILKLPVRCINISTSFRPTLSEVVSVLIGEKTIDDIWKPDSTQNLCQNCLKSLREDDSVVEHPRA</sequence>
<dbReference type="Pfam" id="PF11721">
    <property type="entry name" value="Malectin"/>
    <property type="match status" value="1"/>
</dbReference>